<keyword evidence="2" id="KW-1185">Reference proteome</keyword>
<dbReference type="RefSeq" id="WP_256117391.1">
    <property type="nucleotide sequence ID" value="NZ_WHSB02000004.1"/>
</dbReference>
<protein>
    <submittedName>
        <fullName evidence="1">Phage tail protein</fullName>
    </submittedName>
</protein>
<dbReference type="Proteomes" id="UP000996601">
    <property type="component" value="Unassembled WGS sequence"/>
</dbReference>
<name>A0ABT1R6Z6_9HYPH</name>
<accession>A0ABT1R6Z6</accession>
<proteinExistence type="predicted"/>
<sequence>MSLMQFGGFKFEMRGVSPRRVTSLDEWRWPSTERLSGESAIQFLGRGPGELSMEAVLFPLARSGHSESAIGRLQAVGDAGIPLPFIRGDWRMLGWYALTSIEQDHSYLDQRGRPGMIGLLASWSRFGADGPGGGLTGFFGL</sequence>
<comment type="caution">
    <text evidence="1">The sequence shown here is derived from an EMBL/GenBank/DDBJ whole genome shotgun (WGS) entry which is preliminary data.</text>
</comment>
<dbReference type="InterPro" id="IPR009734">
    <property type="entry name" value="Myoviridae_GpU"/>
</dbReference>
<dbReference type="EMBL" id="WHSB02000004">
    <property type="protein sequence ID" value="MCQ4630951.1"/>
    <property type="molecule type" value="Genomic_DNA"/>
</dbReference>
<reference evidence="1" key="1">
    <citation type="submission" date="2021-07" db="EMBL/GenBank/DDBJ databases">
        <title>Shinella sp. nov., a novel member of the genus Shinella from water.</title>
        <authorList>
            <person name="Deng Y."/>
        </authorList>
    </citation>
    <scope>NUCLEOTIDE SEQUENCE</scope>
    <source>
        <strain evidence="1">CPCC 100929</strain>
    </source>
</reference>
<dbReference type="Pfam" id="PF06995">
    <property type="entry name" value="Phage_P2_GpU"/>
    <property type="match status" value="1"/>
</dbReference>
<evidence type="ECO:0000313" key="1">
    <source>
        <dbReference type="EMBL" id="MCQ4630951.1"/>
    </source>
</evidence>
<organism evidence="1 2">
    <name type="scientific">Shinella lacus</name>
    <dbReference type="NCBI Taxonomy" id="2654216"/>
    <lineage>
        <taxon>Bacteria</taxon>
        <taxon>Pseudomonadati</taxon>
        <taxon>Pseudomonadota</taxon>
        <taxon>Alphaproteobacteria</taxon>
        <taxon>Hyphomicrobiales</taxon>
        <taxon>Rhizobiaceae</taxon>
        <taxon>Shinella</taxon>
    </lineage>
</organism>
<evidence type="ECO:0000313" key="2">
    <source>
        <dbReference type="Proteomes" id="UP000996601"/>
    </source>
</evidence>
<gene>
    <name evidence="1" type="ORF">GB927_012935</name>
</gene>